<keyword evidence="3" id="KW-1185">Reference proteome</keyword>
<protein>
    <recommendedName>
        <fullName evidence="4">Secreted RxLR effector peptide protein</fullName>
    </recommendedName>
</protein>
<name>A0A833RQF5_PHYIN</name>
<dbReference type="AlphaFoldDB" id="A0A833RQF5"/>
<proteinExistence type="predicted"/>
<evidence type="ECO:0000313" key="3">
    <source>
        <dbReference type="Proteomes" id="UP000602510"/>
    </source>
</evidence>
<evidence type="ECO:0000256" key="1">
    <source>
        <dbReference type="SAM" id="SignalP"/>
    </source>
</evidence>
<feature type="signal peptide" evidence="1">
    <location>
        <begin position="1"/>
        <end position="22"/>
    </location>
</feature>
<feature type="chain" id="PRO_5032322375" description="Secreted RxLR effector peptide protein" evidence="1">
    <location>
        <begin position="23"/>
        <end position="339"/>
    </location>
</feature>
<keyword evidence="1" id="KW-0732">Signal</keyword>
<evidence type="ECO:0000313" key="2">
    <source>
        <dbReference type="EMBL" id="KAF4030567.1"/>
    </source>
</evidence>
<comment type="caution">
    <text evidence="2">The sequence shown here is derived from an EMBL/GenBank/DDBJ whole genome shotgun (WGS) entry which is preliminary data.</text>
</comment>
<dbReference type="SMR" id="A0A833RQF5"/>
<dbReference type="EMBL" id="WSZM01000668">
    <property type="protein sequence ID" value="KAF4030567.1"/>
    <property type="molecule type" value="Genomic_DNA"/>
</dbReference>
<reference evidence="2" key="1">
    <citation type="submission" date="2020-04" db="EMBL/GenBank/DDBJ databases">
        <title>Hybrid Assembly of Korean Phytophthora infestans isolates.</title>
        <authorList>
            <person name="Prokchorchik M."/>
            <person name="Lee Y."/>
            <person name="Seo J."/>
            <person name="Cho J.-H."/>
            <person name="Park Y.-E."/>
            <person name="Jang D.-C."/>
            <person name="Im J.-S."/>
            <person name="Choi J.-G."/>
            <person name="Park H.-J."/>
            <person name="Lee G.-B."/>
            <person name="Lee Y.-G."/>
            <person name="Hong S.-Y."/>
            <person name="Cho K."/>
            <person name="Sohn K.H."/>
        </authorList>
    </citation>
    <scope>NUCLEOTIDE SEQUENCE</scope>
    <source>
        <strain evidence="2">KR_1_A1</strain>
    </source>
</reference>
<dbReference type="Proteomes" id="UP000602510">
    <property type="component" value="Unassembled WGS sequence"/>
</dbReference>
<evidence type="ECO:0008006" key="4">
    <source>
        <dbReference type="Google" id="ProtNLM"/>
    </source>
</evidence>
<organism evidence="2 3">
    <name type="scientific">Phytophthora infestans</name>
    <name type="common">Potato late blight agent</name>
    <name type="synonym">Botrytis infestans</name>
    <dbReference type="NCBI Taxonomy" id="4787"/>
    <lineage>
        <taxon>Eukaryota</taxon>
        <taxon>Sar</taxon>
        <taxon>Stramenopiles</taxon>
        <taxon>Oomycota</taxon>
        <taxon>Peronosporomycetes</taxon>
        <taxon>Peronosporales</taxon>
        <taxon>Peronosporaceae</taxon>
        <taxon>Phytophthora</taxon>
    </lineage>
</organism>
<sequence>MCIRQVLILFALLASCTISIDAEQRVLVSEQRTVDRARSLRAAESTNNEERIMTEIIKRLRTATWIETGRTDDYVKTTLRLDNLSGAALKSAPNYMYYEHFLNALEGRILEVWLSKGVPTKNVWATYKLDDIPTAQLNDNDGFKTYLRYAIMEDNKIFKLKSNDQPVAIDYSGTPAELKAKVDMWVSLKRPNYYVSRMLDLDRRSINTFRRSPKFQLYEMFQMKTWAAKGYPTNYFWKDHRLHEVPQQQLQNNGLYKKFVRYAMMVDDESFKNGKTVKITADESKAEISTKVTIWASKDRPFEYVKKVLGLRGAADTTNANYKYFEDFLLQTNRPKKSK</sequence>
<gene>
    <name evidence="2" type="ORF">GN244_ATG17655</name>
</gene>
<accession>A0A833RQF5</accession>
<dbReference type="PROSITE" id="PS51257">
    <property type="entry name" value="PROKAR_LIPOPROTEIN"/>
    <property type="match status" value="1"/>
</dbReference>
<dbReference type="OMA" id="IWISAER"/>